<dbReference type="Proteomes" id="UP000564378">
    <property type="component" value="Unassembled WGS sequence"/>
</dbReference>
<dbReference type="Gene3D" id="2.130.10.120">
    <property type="entry name" value="Prolyl oligopeptidase, N-terminal domain"/>
    <property type="match status" value="1"/>
</dbReference>
<dbReference type="GO" id="GO:0004252">
    <property type="term" value="F:serine-type endopeptidase activity"/>
    <property type="evidence" value="ECO:0007669"/>
    <property type="project" value="InterPro"/>
</dbReference>
<organism evidence="8 9">
    <name type="scientific">Parasphingopyxis marina</name>
    <dbReference type="NCBI Taxonomy" id="2761622"/>
    <lineage>
        <taxon>Bacteria</taxon>
        <taxon>Pseudomonadati</taxon>
        <taxon>Pseudomonadota</taxon>
        <taxon>Alphaproteobacteria</taxon>
        <taxon>Sphingomonadales</taxon>
        <taxon>Sphingomonadaceae</taxon>
        <taxon>Parasphingopyxis</taxon>
    </lineage>
</organism>
<keyword evidence="9" id="KW-1185">Reference proteome</keyword>
<feature type="signal peptide" evidence="5">
    <location>
        <begin position="1"/>
        <end position="21"/>
    </location>
</feature>
<accession>A0A842HUS5</accession>
<dbReference type="SUPFAM" id="SSF50993">
    <property type="entry name" value="Peptidase/esterase 'gauge' domain"/>
    <property type="match status" value="1"/>
</dbReference>
<evidence type="ECO:0000259" key="6">
    <source>
        <dbReference type="Pfam" id="PF00326"/>
    </source>
</evidence>
<gene>
    <name evidence="8" type="ORF">H6P80_03530</name>
</gene>
<evidence type="ECO:0000256" key="4">
    <source>
        <dbReference type="ARBA" id="ARBA00022825"/>
    </source>
</evidence>
<dbReference type="EMBL" id="JACJVJ010000001">
    <property type="protein sequence ID" value="MBC2776685.1"/>
    <property type="molecule type" value="Genomic_DNA"/>
</dbReference>
<dbReference type="InterPro" id="IPR001375">
    <property type="entry name" value="Peptidase_S9_cat"/>
</dbReference>
<dbReference type="PANTHER" id="PTHR11757">
    <property type="entry name" value="PROTEASE FAMILY S9A OLIGOPEPTIDASE"/>
    <property type="match status" value="1"/>
</dbReference>
<keyword evidence="4" id="KW-0720">Serine protease</keyword>
<sequence length="724" mass="80634">MPIRSLLAAVSLVAIAAPALAQQENETVSETAASEMPAPPVAEQRPHSFTLHGITVEDPYFWLKDQGYPEIDDEPVLDYLRAENAYFEAVMAPHQPLIDTLYAEMRGRLPENDASVPVPDGDYEYWYAYNEGQEYRLWYRRPIAGGDDELLLDENALAEGHEQFSLGTVQVSPDARLLAYSTDTDGAERYVLRFLNLETGETLPDAIPGILGDVVWAADSASIVYTPVDDNWRSKVAMHHRLGTDPSEDAELYREPEEGMEIGIDMTQSRRFLTVWAGDNVSNEIRLVPLDDLTAEPVLVSPRETNRLYDVDEHEGTLYIHTNDEHVNFRLATAPVEAPVEWTELVAGSDDFYITGLTTFQNFYVVEARERGLDQVEIRYYDNETVERIPFPEASYTAGLGPVAEFDTDTIRIDYESMVTPDTDYSYAVGYDSAEGGGTLTTLKVQQVPSGYDASQYVTERLEIEARDGTMVPVSLVHRRDVTPNADTPVHLYAYGAYGYAVTPYFSTRQLSLVDRGFIFAIAHIRGGDDLGYQWYLDGKLERRTNTFNDFVDVGRGLVARGYTSEGRIAASGGSAGGELMGVIANTDPELFGAIVAEVPFVDVLNTMLDESLPLTPGEWPEWGNPITDPDAFRLIQSYSPYDNVTAQDYPPMMITAGLNDPRVTYWEPAKWTARLRATRTDDNLTVLRTNMGAGHQGQSGRFQSIVDEAQAQAFILTQLGVEE</sequence>
<keyword evidence="2" id="KW-0645">Protease</keyword>
<dbReference type="Pfam" id="PF00326">
    <property type="entry name" value="Peptidase_S9"/>
    <property type="match status" value="1"/>
</dbReference>
<dbReference type="InterPro" id="IPR023302">
    <property type="entry name" value="Pept_S9A_N"/>
</dbReference>
<reference evidence="8 9" key="1">
    <citation type="submission" date="2020-08" db="EMBL/GenBank/DDBJ databases">
        <title>Draft genome sequence of Parasphingopyxis sp. GrpM-11.</title>
        <authorList>
            <person name="Oh J."/>
            <person name="Roh D.-H."/>
        </authorList>
    </citation>
    <scope>NUCLEOTIDE SEQUENCE [LARGE SCALE GENOMIC DNA]</scope>
    <source>
        <strain evidence="8 9">GrpM-11</strain>
    </source>
</reference>
<dbReference type="SUPFAM" id="SSF53474">
    <property type="entry name" value="alpha/beta-Hydrolases"/>
    <property type="match status" value="1"/>
</dbReference>
<dbReference type="Pfam" id="PF02897">
    <property type="entry name" value="Peptidase_S9_N"/>
    <property type="match status" value="1"/>
</dbReference>
<evidence type="ECO:0000256" key="2">
    <source>
        <dbReference type="ARBA" id="ARBA00022670"/>
    </source>
</evidence>
<proteinExistence type="inferred from homology"/>
<dbReference type="Gene3D" id="3.40.50.1820">
    <property type="entry name" value="alpha/beta hydrolase"/>
    <property type="match status" value="1"/>
</dbReference>
<dbReference type="InterPro" id="IPR029058">
    <property type="entry name" value="AB_hydrolase_fold"/>
</dbReference>
<evidence type="ECO:0000256" key="5">
    <source>
        <dbReference type="SAM" id="SignalP"/>
    </source>
</evidence>
<evidence type="ECO:0000259" key="7">
    <source>
        <dbReference type="Pfam" id="PF02897"/>
    </source>
</evidence>
<dbReference type="PRINTS" id="PR00862">
    <property type="entry name" value="PROLIGOPTASE"/>
</dbReference>
<dbReference type="InterPro" id="IPR002470">
    <property type="entry name" value="Peptidase_S9A"/>
</dbReference>
<keyword evidence="5" id="KW-0732">Signal</keyword>
<feature type="domain" description="Peptidase S9 prolyl oligopeptidase catalytic" evidence="6">
    <location>
        <begin position="505"/>
        <end position="721"/>
    </location>
</feature>
<name>A0A842HUS5_9SPHN</name>
<comment type="similarity">
    <text evidence="1">Belongs to the peptidase S9A family.</text>
</comment>
<evidence type="ECO:0000256" key="1">
    <source>
        <dbReference type="ARBA" id="ARBA00005228"/>
    </source>
</evidence>
<dbReference type="InterPro" id="IPR051543">
    <property type="entry name" value="Serine_Peptidase_S9A"/>
</dbReference>
<protein>
    <submittedName>
        <fullName evidence="8">S9 family peptidase</fullName>
    </submittedName>
</protein>
<feature type="chain" id="PRO_5032565519" evidence="5">
    <location>
        <begin position="22"/>
        <end position="724"/>
    </location>
</feature>
<comment type="caution">
    <text evidence="8">The sequence shown here is derived from an EMBL/GenBank/DDBJ whole genome shotgun (WGS) entry which is preliminary data.</text>
</comment>
<evidence type="ECO:0000313" key="8">
    <source>
        <dbReference type="EMBL" id="MBC2776685.1"/>
    </source>
</evidence>
<dbReference type="GO" id="GO:0006508">
    <property type="term" value="P:proteolysis"/>
    <property type="evidence" value="ECO:0007669"/>
    <property type="project" value="UniProtKB-KW"/>
</dbReference>
<dbReference type="PANTHER" id="PTHR11757:SF19">
    <property type="entry name" value="PROLYL ENDOPEPTIDASE-LIKE"/>
    <property type="match status" value="1"/>
</dbReference>
<dbReference type="AlphaFoldDB" id="A0A842HUS5"/>
<feature type="domain" description="Peptidase S9A N-terminal" evidence="7">
    <location>
        <begin position="39"/>
        <end position="429"/>
    </location>
</feature>
<evidence type="ECO:0000313" key="9">
    <source>
        <dbReference type="Proteomes" id="UP000564378"/>
    </source>
</evidence>
<keyword evidence="3" id="KW-0378">Hydrolase</keyword>
<evidence type="ECO:0000256" key="3">
    <source>
        <dbReference type="ARBA" id="ARBA00022801"/>
    </source>
</evidence>